<evidence type="ECO:0000256" key="4">
    <source>
        <dbReference type="ARBA" id="ARBA00022989"/>
    </source>
</evidence>
<evidence type="ECO:0000313" key="9">
    <source>
        <dbReference type="Proteomes" id="UP000598146"/>
    </source>
</evidence>
<keyword evidence="5 6" id="KW-0472">Membrane</keyword>
<keyword evidence="2" id="KW-1003">Cell membrane</keyword>
<feature type="transmembrane region" description="Helical" evidence="6">
    <location>
        <begin position="54"/>
        <end position="73"/>
    </location>
</feature>
<evidence type="ECO:0000256" key="1">
    <source>
        <dbReference type="ARBA" id="ARBA00004651"/>
    </source>
</evidence>
<name>A0A931G0U0_9ACTN</name>
<dbReference type="GO" id="GO:0005886">
    <property type="term" value="C:plasma membrane"/>
    <property type="evidence" value="ECO:0007669"/>
    <property type="project" value="UniProtKB-SubCell"/>
</dbReference>
<feature type="domain" description="RDD" evidence="7">
    <location>
        <begin position="4"/>
        <end position="130"/>
    </location>
</feature>
<dbReference type="Proteomes" id="UP000598146">
    <property type="component" value="Unassembled WGS sequence"/>
</dbReference>
<dbReference type="InterPro" id="IPR051791">
    <property type="entry name" value="Pra-immunoreactive"/>
</dbReference>
<comment type="caution">
    <text evidence="8">The sequence shown here is derived from an EMBL/GenBank/DDBJ whole genome shotgun (WGS) entry which is preliminary data.</text>
</comment>
<organism evidence="8 9">
    <name type="scientific">Actinoplanes aureus</name>
    <dbReference type="NCBI Taxonomy" id="2792083"/>
    <lineage>
        <taxon>Bacteria</taxon>
        <taxon>Bacillati</taxon>
        <taxon>Actinomycetota</taxon>
        <taxon>Actinomycetes</taxon>
        <taxon>Micromonosporales</taxon>
        <taxon>Micromonosporaceae</taxon>
        <taxon>Actinoplanes</taxon>
    </lineage>
</organism>
<dbReference type="Pfam" id="PF06271">
    <property type="entry name" value="RDD"/>
    <property type="match status" value="1"/>
</dbReference>
<proteinExistence type="predicted"/>
<evidence type="ECO:0000313" key="8">
    <source>
        <dbReference type="EMBL" id="MBG0567148.1"/>
    </source>
</evidence>
<evidence type="ECO:0000256" key="6">
    <source>
        <dbReference type="SAM" id="Phobius"/>
    </source>
</evidence>
<dbReference type="AlphaFoldDB" id="A0A931G0U0"/>
<dbReference type="PANTHER" id="PTHR36115">
    <property type="entry name" value="PROLINE-RICH ANTIGEN HOMOLOG-RELATED"/>
    <property type="match status" value="1"/>
</dbReference>
<dbReference type="EMBL" id="JADQTO010000025">
    <property type="protein sequence ID" value="MBG0567148.1"/>
    <property type="molecule type" value="Genomic_DNA"/>
</dbReference>
<gene>
    <name evidence="8" type="ORF">I4J89_37445</name>
</gene>
<feature type="transmembrane region" description="Helical" evidence="6">
    <location>
        <begin position="12"/>
        <end position="42"/>
    </location>
</feature>
<evidence type="ECO:0000259" key="7">
    <source>
        <dbReference type="Pfam" id="PF06271"/>
    </source>
</evidence>
<evidence type="ECO:0000256" key="5">
    <source>
        <dbReference type="ARBA" id="ARBA00023136"/>
    </source>
</evidence>
<dbReference type="InterPro" id="IPR010432">
    <property type="entry name" value="RDD"/>
</dbReference>
<evidence type="ECO:0000256" key="2">
    <source>
        <dbReference type="ARBA" id="ARBA00022475"/>
    </source>
</evidence>
<reference evidence="8" key="1">
    <citation type="submission" date="2020-11" db="EMBL/GenBank/DDBJ databases">
        <title>Isolation and identification of active actinomycetes.</title>
        <authorList>
            <person name="Sun X."/>
        </authorList>
    </citation>
    <scope>NUCLEOTIDE SEQUENCE</scope>
    <source>
        <strain evidence="8">NEAU-A11</strain>
    </source>
</reference>
<feature type="transmembrane region" description="Helical" evidence="6">
    <location>
        <begin position="93"/>
        <end position="118"/>
    </location>
</feature>
<keyword evidence="9" id="KW-1185">Reference proteome</keyword>
<keyword evidence="4 6" id="KW-1133">Transmembrane helix</keyword>
<dbReference type="RefSeq" id="WP_196418923.1">
    <property type="nucleotide sequence ID" value="NZ_JADQTO010000025.1"/>
</dbReference>
<sequence length="152" mass="16470">MTVYAGLISRSMAYLLDALIVAVFTGVTATALGLVASVVGNVAHELSETVLSSYLKFLPFIFALYCTLFWALAGRTPGMTVLGLRVVRFDGGPVGWMAALIRAVVLAFFPIGALWLLVDRRRQGLQDKVARTTVLRLSSPRDEVRAVARAAR</sequence>
<evidence type="ECO:0000256" key="3">
    <source>
        <dbReference type="ARBA" id="ARBA00022692"/>
    </source>
</evidence>
<accession>A0A931G0U0</accession>
<protein>
    <submittedName>
        <fullName evidence="8">RDD family protein</fullName>
    </submittedName>
</protein>
<keyword evidence="3 6" id="KW-0812">Transmembrane</keyword>
<comment type="subcellular location">
    <subcellularLocation>
        <location evidence="1">Cell membrane</location>
        <topology evidence="1">Multi-pass membrane protein</topology>
    </subcellularLocation>
</comment>